<dbReference type="EMBL" id="FNIV01000006">
    <property type="protein sequence ID" value="SDO40937.1"/>
    <property type="molecule type" value="Genomic_DNA"/>
</dbReference>
<name>A0A1H0JB20_9GAMM</name>
<protein>
    <submittedName>
        <fullName evidence="1">Uncharacterized protein</fullName>
    </submittedName>
</protein>
<gene>
    <name evidence="1" type="ORF">SAMN04487957_10645</name>
</gene>
<dbReference type="AlphaFoldDB" id="A0A1H0JB20"/>
<dbReference type="InterPro" id="IPR058059">
    <property type="entry name" value="PA3496-like"/>
</dbReference>
<dbReference type="NCBIfam" id="NF046101">
    <property type="entry name" value="PA3496_fam"/>
    <property type="match status" value="1"/>
</dbReference>
<dbReference type="RefSeq" id="WP_023006416.1">
    <property type="nucleotide sequence ID" value="NZ_FNIV01000006.1"/>
</dbReference>
<evidence type="ECO:0000313" key="1">
    <source>
        <dbReference type="EMBL" id="SDO40937.1"/>
    </source>
</evidence>
<sequence>MQKSERLTSLKSELLDIFMSMEVQEHEQRTRTAAQRHLRARRGIELHQEFQRLSRDIAELPEEELVDDAMH</sequence>
<reference evidence="2" key="1">
    <citation type="submission" date="2016-10" db="EMBL/GenBank/DDBJ databases">
        <authorList>
            <person name="Varghese N."/>
            <person name="Submissions S."/>
        </authorList>
    </citation>
    <scope>NUCLEOTIDE SEQUENCE [LARGE SCALE GENOMIC DNA]</scope>
    <source>
        <strain evidence="2">CGMCC 1.6444</strain>
    </source>
</reference>
<organism evidence="1 2">
    <name type="scientific">Halomonas shengliensis</name>
    <dbReference type="NCBI Taxonomy" id="419597"/>
    <lineage>
        <taxon>Bacteria</taxon>
        <taxon>Pseudomonadati</taxon>
        <taxon>Pseudomonadota</taxon>
        <taxon>Gammaproteobacteria</taxon>
        <taxon>Oceanospirillales</taxon>
        <taxon>Halomonadaceae</taxon>
        <taxon>Halomonas</taxon>
    </lineage>
</organism>
<accession>A0A1H0JB20</accession>
<dbReference type="OrthoDB" id="6120917at2"/>
<proteinExistence type="predicted"/>
<evidence type="ECO:0000313" key="2">
    <source>
        <dbReference type="Proteomes" id="UP000199075"/>
    </source>
</evidence>
<dbReference type="Proteomes" id="UP000199075">
    <property type="component" value="Unassembled WGS sequence"/>
</dbReference>
<keyword evidence="2" id="KW-1185">Reference proteome</keyword>